<feature type="chain" id="PRO_5045479255" evidence="1">
    <location>
        <begin position="30"/>
        <end position="114"/>
    </location>
</feature>
<sequence length="114" mass="12165">MINKLMVKFAATAGTVAVGLAAIAAPALANSWTFVVENAGDAKIQRIEAAEVGSANWRKFSDSAINTGGKITLEWDSSTNNTSCVWKLRAIYADGPSEAASFNFCEETEIVFEN</sequence>
<feature type="signal peptide" evidence="1">
    <location>
        <begin position="1"/>
        <end position="29"/>
    </location>
</feature>
<evidence type="ECO:0000313" key="3">
    <source>
        <dbReference type="Proteomes" id="UP000660380"/>
    </source>
</evidence>
<organism evidence="2 3">
    <name type="scientific">Scytonema hofmannii FACHB-248</name>
    <dbReference type="NCBI Taxonomy" id="1842502"/>
    <lineage>
        <taxon>Bacteria</taxon>
        <taxon>Bacillati</taxon>
        <taxon>Cyanobacteriota</taxon>
        <taxon>Cyanophyceae</taxon>
        <taxon>Nostocales</taxon>
        <taxon>Scytonemataceae</taxon>
        <taxon>Scytonema</taxon>
    </lineage>
</organism>
<name>A0ABR8GSP8_9CYAN</name>
<comment type="caution">
    <text evidence="2">The sequence shown here is derived from an EMBL/GenBank/DDBJ whole genome shotgun (WGS) entry which is preliminary data.</text>
</comment>
<evidence type="ECO:0000313" key="2">
    <source>
        <dbReference type="EMBL" id="MBD2606461.1"/>
    </source>
</evidence>
<evidence type="ECO:0000256" key="1">
    <source>
        <dbReference type="SAM" id="SignalP"/>
    </source>
</evidence>
<protein>
    <submittedName>
        <fullName evidence="2">Uncharacterized protein</fullName>
    </submittedName>
</protein>
<gene>
    <name evidence="2" type="ORF">H6G81_18475</name>
</gene>
<keyword evidence="3" id="KW-1185">Reference proteome</keyword>
<dbReference type="Proteomes" id="UP000660380">
    <property type="component" value="Unassembled WGS sequence"/>
</dbReference>
<dbReference type="EMBL" id="JACJTA010000041">
    <property type="protein sequence ID" value="MBD2606461.1"/>
    <property type="molecule type" value="Genomic_DNA"/>
</dbReference>
<proteinExistence type="predicted"/>
<dbReference type="RefSeq" id="WP_029633912.1">
    <property type="nucleotide sequence ID" value="NZ_JACJTA010000041.1"/>
</dbReference>
<keyword evidence="1" id="KW-0732">Signal</keyword>
<accession>A0ABR8GSP8</accession>
<reference evidence="2 3" key="1">
    <citation type="journal article" date="2020" name="ISME J.">
        <title>Comparative genomics reveals insights into cyanobacterial evolution and habitat adaptation.</title>
        <authorList>
            <person name="Chen M.Y."/>
            <person name="Teng W.K."/>
            <person name="Zhao L."/>
            <person name="Hu C.X."/>
            <person name="Zhou Y.K."/>
            <person name="Han B.P."/>
            <person name="Song L.R."/>
            <person name="Shu W.S."/>
        </authorList>
    </citation>
    <scope>NUCLEOTIDE SEQUENCE [LARGE SCALE GENOMIC DNA]</scope>
    <source>
        <strain evidence="2 3">FACHB-248</strain>
    </source>
</reference>